<feature type="transmembrane region" description="Helical" evidence="9">
    <location>
        <begin position="972"/>
        <end position="994"/>
    </location>
</feature>
<dbReference type="InterPro" id="IPR042060">
    <property type="entry name" value="PLAT_polycystin1"/>
</dbReference>
<dbReference type="PROSITE" id="PS50221">
    <property type="entry name" value="GAIN_B"/>
    <property type="match status" value="1"/>
</dbReference>
<dbReference type="Pfam" id="PF01825">
    <property type="entry name" value="GPS"/>
    <property type="match status" value="1"/>
</dbReference>
<evidence type="ECO:0000313" key="12">
    <source>
        <dbReference type="EMBL" id="KAG5269979.1"/>
    </source>
</evidence>
<evidence type="ECO:0000256" key="6">
    <source>
        <dbReference type="ARBA" id="ARBA00023157"/>
    </source>
</evidence>
<dbReference type="Pfam" id="PF01477">
    <property type="entry name" value="PLAT"/>
    <property type="match status" value="1"/>
</dbReference>
<reference evidence="12" key="1">
    <citation type="submission" date="2020-10" db="EMBL/GenBank/DDBJ databases">
        <title>Chromosome-scale genome assembly of the Allis shad, Alosa alosa.</title>
        <authorList>
            <person name="Margot Z."/>
            <person name="Christophe K."/>
            <person name="Cabau C."/>
            <person name="Louis A."/>
            <person name="Berthelot C."/>
            <person name="Parey E."/>
            <person name="Roest Crollius H."/>
            <person name="Montfort J."/>
            <person name="Robinson-Rechavi M."/>
            <person name="Bucao C."/>
            <person name="Bouchez O."/>
            <person name="Gislard M."/>
            <person name="Lluch J."/>
            <person name="Milhes M."/>
            <person name="Lampietro C."/>
            <person name="Lopez Roques C."/>
            <person name="Donnadieu C."/>
            <person name="Braasch I."/>
            <person name="Desvignes T."/>
            <person name="Postlethwait J."/>
            <person name="Bobe J."/>
            <person name="Guiguen Y."/>
        </authorList>
    </citation>
    <scope>NUCLEOTIDE SEQUENCE</scope>
    <source>
        <strain evidence="12">M-15738</strain>
        <tissue evidence="12">Blood</tissue>
    </source>
</reference>
<dbReference type="Proteomes" id="UP000823561">
    <property type="component" value="Chromosome 14"/>
</dbReference>
<evidence type="ECO:0000256" key="2">
    <source>
        <dbReference type="ARBA" id="ARBA00007200"/>
    </source>
</evidence>
<dbReference type="GO" id="GO:0016020">
    <property type="term" value="C:membrane"/>
    <property type="evidence" value="ECO:0007669"/>
    <property type="project" value="UniProtKB-SubCell"/>
</dbReference>
<evidence type="ECO:0000256" key="1">
    <source>
        <dbReference type="ARBA" id="ARBA00004370"/>
    </source>
</evidence>
<keyword evidence="4 9" id="KW-1133">Transmembrane helix</keyword>
<dbReference type="SUPFAM" id="SSF49723">
    <property type="entry name" value="Lipase/lipooxygenase domain (PLAT/LH2 domain)"/>
    <property type="match status" value="1"/>
</dbReference>
<comment type="similarity">
    <text evidence="2">Belongs to the polycystin family.</text>
</comment>
<feature type="domain" description="GAIN-B" evidence="11">
    <location>
        <begin position="344"/>
        <end position="483"/>
    </location>
</feature>
<comment type="caution">
    <text evidence="12">The sequence shown here is derived from an EMBL/GenBank/DDBJ whole genome shotgun (WGS) entry which is preliminary data.</text>
</comment>
<evidence type="ECO:0000259" key="10">
    <source>
        <dbReference type="PROSITE" id="PS50095"/>
    </source>
</evidence>
<keyword evidence="5 9" id="KW-0472">Membrane</keyword>
<evidence type="ECO:0000256" key="5">
    <source>
        <dbReference type="ARBA" id="ARBA00023136"/>
    </source>
</evidence>
<dbReference type="InterPro" id="IPR036392">
    <property type="entry name" value="PLAT/LH2_dom_sf"/>
</dbReference>
<dbReference type="Gene3D" id="2.60.60.20">
    <property type="entry name" value="PLAT/LH2 domain"/>
    <property type="match status" value="1"/>
</dbReference>
<comment type="caution">
    <text evidence="7">Lacks conserved residue(s) required for the propagation of feature annotation.</text>
</comment>
<evidence type="ECO:0000256" key="3">
    <source>
        <dbReference type="ARBA" id="ARBA00022692"/>
    </source>
</evidence>
<dbReference type="SMART" id="SM00308">
    <property type="entry name" value="LH2"/>
    <property type="match status" value="1"/>
</dbReference>
<evidence type="ECO:0000256" key="8">
    <source>
        <dbReference type="SAM" id="MobiDB-lite"/>
    </source>
</evidence>
<dbReference type="EMBL" id="JADWDJ010000014">
    <property type="protein sequence ID" value="KAG5269979.1"/>
    <property type="molecule type" value="Genomic_DNA"/>
</dbReference>
<evidence type="ECO:0000256" key="4">
    <source>
        <dbReference type="ARBA" id="ARBA00022989"/>
    </source>
</evidence>
<dbReference type="PANTHER" id="PTHR10877:SF197">
    <property type="entry name" value="POLYCYSTIC KIDNEY DISEASE PROTEIN 1-LIKE 2"/>
    <property type="match status" value="1"/>
</dbReference>
<accession>A0AAV6G5W7</accession>
<feature type="domain" description="PLAT" evidence="10">
    <location>
        <begin position="543"/>
        <end position="660"/>
    </location>
</feature>
<evidence type="ECO:0000256" key="9">
    <source>
        <dbReference type="SAM" id="Phobius"/>
    </source>
</evidence>
<protein>
    <recommendedName>
        <fullName evidence="14">Polycystic kidney disease protein 1-like 2</fullName>
    </recommendedName>
</protein>
<feature type="transmembrane region" description="Helical" evidence="9">
    <location>
        <begin position="744"/>
        <end position="769"/>
    </location>
</feature>
<comment type="subcellular location">
    <subcellularLocation>
        <location evidence="1">Membrane</location>
    </subcellularLocation>
</comment>
<dbReference type="PANTHER" id="PTHR10877">
    <property type="entry name" value="POLYCYSTIN FAMILY MEMBER"/>
    <property type="match status" value="1"/>
</dbReference>
<dbReference type="InterPro" id="IPR000203">
    <property type="entry name" value="GPS"/>
</dbReference>
<dbReference type="PROSITE" id="PS50095">
    <property type="entry name" value="PLAT"/>
    <property type="match status" value="1"/>
</dbReference>
<dbReference type="SMART" id="SM00303">
    <property type="entry name" value="GPS"/>
    <property type="match status" value="1"/>
</dbReference>
<evidence type="ECO:0000313" key="13">
    <source>
        <dbReference type="Proteomes" id="UP000823561"/>
    </source>
</evidence>
<dbReference type="InterPro" id="IPR001024">
    <property type="entry name" value="PLAT/LH2_dom"/>
</dbReference>
<feature type="transmembrane region" description="Helical" evidence="9">
    <location>
        <begin position="498"/>
        <end position="521"/>
    </location>
</feature>
<feature type="region of interest" description="Disordered" evidence="8">
    <location>
        <begin position="70"/>
        <end position="98"/>
    </location>
</feature>
<dbReference type="GO" id="GO:0050982">
    <property type="term" value="P:detection of mechanical stimulus"/>
    <property type="evidence" value="ECO:0007669"/>
    <property type="project" value="TreeGrafter"/>
</dbReference>
<name>A0AAV6G5W7_9TELE</name>
<keyword evidence="13" id="KW-1185">Reference proteome</keyword>
<organism evidence="12 13">
    <name type="scientific">Alosa alosa</name>
    <name type="common">allis shad</name>
    <dbReference type="NCBI Taxonomy" id="278164"/>
    <lineage>
        <taxon>Eukaryota</taxon>
        <taxon>Metazoa</taxon>
        <taxon>Chordata</taxon>
        <taxon>Craniata</taxon>
        <taxon>Vertebrata</taxon>
        <taxon>Euteleostomi</taxon>
        <taxon>Actinopterygii</taxon>
        <taxon>Neopterygii</taxon>
        <taxon>Teleostei</taxon>
        <taxon>Clupei</taxon>
        <taxon>Clupeiformes</taxon>
        <taxon>Clupeoidei</taxon>
        <taxon>Clupeidae</taxon>
        <taxon>Alosa</taxon>
    </lineage>
</organism>
<proteinExistence type="inferred from homology"/>
<sequence>MPWTKANGACEKRGGRLLRALSCPIRDALQDMTVARGRRSEAWWVGKSLMGRYEENPLNGESTGKKVLRGREEEAPDLKPSIQLQSANNTRQRSAHRAKRDTYNEIDNILSTMSSKLGMYDAFLEAAVNFLDTLETTAEGPPHSKMMQYMELLLNAAGKSSQLEDNQIKLLISCTGGILSHMASRCKQGSGDPVQEYGDIFSLVLKIHGAVTPTGGSSGPNNEVVISTPTVTIYTSSHKPEKLKNQVIGSEMEGTYFKLPSSLGFLDKYASVTAEMYSFKENPFKTDSDEPISGTVSGLELKNGSAEISASNLAESFEIYLSRPNASIPPTTEMNVDNAIAIITSFNVTDPDTTVILTMKPNKGVILRLLLAHGSSPNDTTYKEEAFLTSRDNYRWLVTPELRGRINGTWFVNASLNSSSSKGLQVAITIFTTKCMFWDKDNATWSTYGCSVGPNTKPNLTQCFCNHLTFFGSSFFVAPNYIDLSRINEYFGTVSENYVVVVLLSCFFGLYILTLLWACYADRRALRKRKMTLLEDNHPCANYNYILHIQTGYRSGAGTSATVSIVLQGKDGESEAHHLTDPDKPVFERGGVDMFMLSTPFCLGELQGIRLWHDNAGGHPAWYLNKVTIQDLQTRKVWHFLCYNWLSSKKGDELIKRTFTPAKKNELASFSNIFQTRTSSGFRDEHIWVSIVDPPRRSPFTRAQRVSCCMSLLLCTMAINIMFWKAPVDETSPVIVQIGPLEITWAEVIIGVESGLLMFPINILIITIFRSIRPRLQPPKAPQIGTQNQKAVAVAMPTFLKETEDVVNMLSKSPKNQIKPLAGRLQSSADLSAALDIIHVVIHVMQGETESDCHWVHCSHFVLYSLAHLSESLERLGAGAFSCPEEYQCVRSMMGLLLKKAEMVAMFHTTQRSVLVVHRRKSSCWLPWWFVFVGWFLLFSISGVSTFFTLLYGFVYGKEMSIQWVISLGLSLFQSIFVLQPLKVIAVAIFFALIMRPVAVEESEEVEILLKEQQRRREQYTGRETGLQGMN</sequence>
<dbReference type="InterPro" id="IPR057244">
    <property type="entry name" value="GAIN_B"/>
</dbReference>
<evidence type="ECO:0000256" key="7">
    <source>
        <dbReference type="PROSITE-ProRule" id="PRU00152"/>
    </source>
</evidence>
<dbReference type="GO" id="GO:0005262">
    <property type="term" value="F:calcium channel activity"/>
    <property type="evidence" value="ECO:0007669"/>
    <property type="project" value="TreeGrafter"/>
</dbReference>
<dbReference type="Gene3D" id="2.60.220.50">
    <property type="match status" value="1"/>
</dbReference>
<dbReference type="InterPro" id="IPR046338">
    <property type="entry name" value="GAIN_dom_sf"/>
</dbReference>
<feature type="transmembrane region" description="Helical" evidence="9">
    <location>
        <begin position="928"/>
        <end position="952"/>
    </location>
</feature>
<feature type="compositionally biased region" description="Polar residues" evidence="8">
    <location>
        <begin position="82"/>
        <end position="92"/>
    </location>
</feature>
<dbReference type="CDD" id="cd01752">
    <property type="entry name" value="PLAT_polycystin"/>
    <property type="match status" value="1"/>
</dbReference>
<evidence type="ECO:0008006" key="14">
    <source>
        <dbReference type="Google" id="ProtNLM"/>
    </source>
</evidence>
<gene>
    <name evidence="12" type="ORF">AALO_G00187290</name>
</gene>
<feature type="transmembrane region" description="Helical" evidence="9">
    <location>
        <begin position="706"/>
        <end position="724"/>
    </location>
</feature>
<dbReference type="FunFam" id="2.60.60.20:FF:000008">
    <property type="entry name" value="Polycystic kidney disease 1-like 2, isoform CRA_a"/>
    <property type="match status" value="1"/>
</dbReference>
<dbReference type="InterPro" id="IPR051223">
    <property type="entry name" value="Polycystin"/>
</dbReference>
<keyword evidence="6" id="KW-1015">Disulfide bond</keyword>
<keyword evidence="3 9" id="KW-0812">Transmembrane</keyword>
<evidence type="ECO:0000259" key="11">
    <source>
        <dbReference type="PROSITE" id="PS50221"/>
    </source>
</evidence>
<dbReference type="AlphaFoldDB" id="A0AAV6G5W7"/>